<evidence type="ECO:0000256" key="8">
    <source>
        <dbReference type="ARBA" id="ARBA00023180"/>
    </source>
</evidence>
<dbReference type="EnsemblProtists" id="EKX35809">
    <property type="protein sequence ID" value="EKX35809"/>
    <property type="gene ID" value="GUITHDRAFT_146266"/>
</dbReference>
<protein>
    <recommendedName>
        <fullName evidence="13">Ionotropic glutamate receptor C-terminal domain-containing protein</fullName>
    </recommendedName>
</protein>
<dbReference type="Pfam" id="PF00060">
    <property type="entry name" value="Lig_chan"/>
    <property type="match status" value="1"/>
</dbReference>
<dbReference type="EMBL" id="JH993084">
    <property type="protein sequence ID" value="EKX35809.1"/>
    <property type="molecule type" value="Genomic_DNA"/>
</dbReference>
<evidence type="ECO:0000256" key="2">
    <source>
        <dbReference type="ARBA" id="ARBA00022448"/>
    </source>
</evidence>
<dbReference type="KEGG" id="gtt:GUITHDRAFT_146266"/>
<evidence type="ECO:0000313" key="15">
    <source>
        <dbReference type="EnsemblProtists" id="EKX35809"/>
    </source>
</evidence>
<accession>L1IIS6</accession>
<reference evidence="16" key="2">
    <citation type="submission" date="2012-11" db="EMBL/GenBank/DDBJ databases">
        <authorList>
            <person name="Kuo A."/>
            <person name="Curtis B.A."/>
            <person name="Tanifuji G."/>
            <person name="Burki F."/>
            <person name="Gruber A."/>
            <person name="Irimia M."/>
            <person name="Maruyama S."/>
            <person name="Arias M.C."/>
            <person name="Ball S.G."/>
            <person name="Gile G.H."/>
            <person name="Hirakawa Y."/>
            <person name="Hopkins J.F."/>
            <person name="Rensing S.A."/>
            <person name="Schmutz J."/>
            <person name="Symeonidi A."/>
            <person name="Elias M."/>
            <person name="Eveleigh R.J."/>
            <person name="Herman E.K."/>
            <person name="Klute M.J."/>
            <person name="Nakayama T."/>
            <person name="Obornik M."/>
            <person name="Reyes-Prieto A."/>
            <person name="Armbrust E.V."/>
            <person name="Aves S.J."/>
            <person name="Beiko R.G."/>
            <person name="Coutinho P."/>
            <person name="Dacks J.B."/>
            <person name="Durnford D.G."/>
            <person name="Fast N.M."/>
            <person name="Green B.R."/>
            <person name="Grisdale C."/>
            <person name="Hempe F."/>
            <person name="Henrissat B."/>
            <person name="Hoppner M.P."/>
            <person name="Ishida K.-I."/>
            <person name="Kim E."/>
            <person name="Koreny L."/>
            <person name="Kroth P.G."/>
            <person name="Liu Y."/>
            <person name="Malik S.-B."/>
            <person name="Maier U.G."/>
            <person name="McRose D."/>
            <person name="Mock T."/>
            <person name="Neilson J.A."/>
            <person name="Onodera N.T."/>
            <person name="Poole A.M."/>
            <person name="Pritham E.J."/>
            <person name="Richards T.A."/>
            <person name="Rocap G."/>
            <person name="Roy S.W."/>
            <person name="Sarai C."/>
            <person name="Schaack S."/>
            <person name="Shirato S."/>
            <person name="Slamovits C.H."/>
            <person name="Spencer D.F."/>
            <person name="Suzuki S."/>
            <person name="Worden A.Z."/>
            <person name="Zauner S."/>
            <person name="Barry K."/>
            <person name="Bell C."/>
            <person name="Bharti A.K."/>
            <person name="Crow J.A."/>
            <person name="Grimwood J."/>
            <person name="Kramer R."/>
            <person name="Lindquist E."/>
            <person name="Lucas S."/>
            <person name="Salamov A."/>
            <person name="McFadden G.I."/>
            <person name="Lane C.E."/>
            <person name="Keeling P.J."/>
            <person name="Gray M.W."/>
            <person name="Grigoriev I.V."/>
            <person name="Archibald J.M."/>
        </authorList>
    </citation>
    <scope>NUCLEOTIDE SEQUENCE</scope>
    <source>
        <strain evidence="16">CCMP2712</strain>
    </source>
</reference>
<dbReference type="GO" id="GO:0015276">
    <property type="term" value="F:ligand-gated monoatomic ion channel activity"/>
    <property type="evidence" value="ECO:0007669"/>
    <property type="project" value="InterPro"/>
</dbReference>
<dbReference type="PaxDb" id="55529-EKX35809"/>
<keyword evidence="8" id="KW-0325">Glycoprotein</keyword>
<evidence type="ECO:0000256" key="4">
    <source>
        <dbReference type="ARBA" id="ARBA00022989"/>
    </source>
</evidence>
<dbReference type="RefSeq" id="XP_005822789.1">
    <property type="nucleotide sequence ID" value="XM_005822732.1"/>
</dbReference>
<reference evidence="15" key="3">
    <citation type="submission" date="2016-03" db="UniProtKB">
        <authorList>
            <consortium name="EnsemblProtists"/>
        </authorList>
    </citation>
    <scope>IDENTIFICATION</scope>
</reference>
<dbReference type="AlphaFoldDB" id="L1IIS6"/>
<feature type="transmembrane region" description="Helical" evidence="12">
    <location>
        <begin position="499"/>
        <end position="527"/>
    </location>
</feature>
<feature type="compositionally biased region" description="Basic and acidic residues" evidence="11">
    <location>
        <begin position="566"/>
        <end position="582"/>
    </location>
</feature>
<dbReference type="GeneID" id="17292511"/>
<dbReference type="PANTHER" id="PTHR18966">
    <property type="entry name" value="IONOTROPIC GLUTAMATE RECEPTOR"/>
    <property type="match status" value="1"/>
</dbReference>
<dbReference type="GO" id="GO:0016020">
    <property type="term" value="C:membrane"/>
    <property type="evidence" value="ECO:0007669"/>
    <property type="project" value="UniProtKB-SubCell"/>
</dbReference>
<organism evidence="14">
    <name type="scientific">Guillardia theta (strain CCMP2712)</name>
    <name type="common">Cryptophyte</name>
    <dbReference type="NCBI Taxonomy" id="905079"/>
    <lineage>
        <taxon>Eukaryota</taxon>
        <taxon>Cryptophyceae</taxon>
        <taxon>Pyrenomonadales</taxon>
        <taxon>Geminigeraceae</taxon>
        <taxon>Guillardia</taxon>
    </lineage>
</organism>
<feature type="region of interest" description="Disordered" evidence="11">
    <location>
        <begin position="610"/>
        <end position="652"/>
    </location>
</feature>
<keyword evidence="6 12" id="KW-0472">Membrane</keyword>
<keyword evidence="16" id="KW-1185">Reference proteome</keyword>
<keyword evidence="3 12" id="KW-0812">Transmembrane</keyword>
<comment type="subcellular location">
    <subcellularLocation>
        <location evidence="1">Membrane</location>
        <topology evidence="1">Multi-pass membrane protein</topology>
    </subcellularLocation>
</comment>
<reference evidence="14 16" key="1">
    <citation type="journal article" date="2012" name="Nature">
        <title>Algal genomes reveal evolutionary mosaicism and the fate of nucleomorphs.</title>
        <authorList>
            <consortium name="DOE Joint Genome Institute"/>
            <person name="Curtis B.A."/>
            <person name="Tanifuji G."/>
            <person name="Burki F."/>
            <person name="Gruber A."/>
            <person name="Irimia M."/>
            <person name="Maruyama S."/>
            <person name="Arias M.C."/>
            <person name="Ball S.G."/>
            <person name="Gile G.H."/>
            <person name="Hirakawa Y."/>
            <person name="Hopkins J.F."/>
            <person name="Kuo A."/>
            <person name="Rensing S.A."/>
            <person name="Schmutz J."/>
            <person name="Symeonidi A."/>
            <person name="Elias M."/>
            <person name="Eveleigh R.J."/>
            <person name="Herman E.K."/>
            <person name="Klute M.J."/>
            <person name="Nakayama T."/>
            <person name="Obornik M."/>
            <person name="Reyes-Prieto A."/>
            <person name="Armbrust E.V."/>
            <person name="Aves S.J."/>
            <person name="Beiko R.G."/>
            <person name="Coutinho P."/>
            <person name="Dacks J.B."/>
            <person name="Durnford D.G."/>
            <person name="Fast N.M."/>
            <person name="Green B.R."/>
            <person name="Grisdale C.J."/>
            <person name="Hempel F."/>
            <person name="Henrissat B."/>
            <person name="Hoppner M.P."/>
            <person name="Ishida K."/>
            <person name="Kim E."/>
            <person name="Koreny L."/>
            <person name="Kroth P.G."/>
            <person name="Liu Y."/>
            <person name="Malik S.B."/>
            <person name="Maier U.G."/>
            <person name="McRose D."/>
            <person name="Mock T."/>
            <person name="Neilson J.A."/>
            <person name="Onodera N.T."/>
            <person name="Poole A.M."/>
            <person name="Pritham E.J."/>
            <person name="Richards T.A."/>
            <person name="Rocap G."/>
            <person name="Roy S.W."/>
            <person name="Sarai C."/>
            <person name="Schaack S."/>
            <person name="Shirato S."/>
            <person name="Slamovits C.H."/>
            <person name="Spencer D.F."/>
            <person name="Suzuki S."/>
            <person name="Worden A.Z."/>
            <person name="Zauner S."/>
            <person name="Barry K."/>
            <person name="Bell C."/>
            <person name="Bharti A.K."/>
            <person name="Crow J.A."/>
            <person name="Grimwood J."/>
            <person name="Kramer R."/>
            <person name="Lindquist E."/>
            <person name="Lucas S."/>
            <person name="Salamov A."/>
            <person name="McFadden G.I."/>
            <person name="Lane C.E."/>
            <person name="Keeling P.J."/>
            <person name="Gray M.W."/>
            <person name="Grigoriev I.V."/>
            <person name="Archibald J.M."/>
        </authorList>
    </citation>
    <scope>NUCLEOTIDE SEQUENCE</scope>
    <source>
        <strain evidence="14 16">CCMP2712</strain>
    </source>
</reference>
<feature type="region of interest" description="Disordered" evidence="11">
    <location>
        <begin position="556"/>
        <end position="592"/>
    </location>
</feature>
<evidence type="ECO:0000256" key="12">
    <source>
        <dbReference type="SAM" id="Phobius"/>
    </source>
</evidence>
<dbReference type="STRING" id="905079.L1IIS6"/>
<keyword evidence="7" id="KW-0675">Receptor</keyword>
<evidence type="ECO:0000313" key="16">
    <source>
        <dbReference type="Proteomes" id="UP000011087"/>
    </source>
</evidence>
<dbReference type="InterPro" id="IPR015683">
    <property type="entry name" value="Ionotropic_Glu_rcpt"/>
</dbReference>
<evidence type="ECO:0000256" key="3">
    <source>
        <dbReference type="ARBA" id="ARBA00022692"/>
    </source>
</evidence>
<dbReference type="eggNOG" id="KOG1052">
    <property type="taxonomic scope" value="Eukaryota"/>
</dbReference>
<keyword evidence="2" id="KW-0813">Transport</keyword>
<keyword evidence="10" id="KW-0407">Ion channel</keyword>
<evidence type="ECO:0000259" key="13">
    <source>
        <dbReference type="Pfam" id="PF00060"/>
    </source>
</evidence>
<gene>
    <name evidence="14" type="ORF">GUITHDRAFT_146266</name>
</gene>
<keyword evidence="4 12" id="KW-1133">Transmembrane helix</keyword>
<dbReference type="SUPFAM" id="SSF81324">
    <property type="entry name" value="Voltage-gated potassium channels"/>
    <property type="match status" value="1"/>
</dbReference>
<dbReference type="InterPro" id="IPR001320">
    <property type="entry name" value="Iontro_rcpt_C"/>
</dbReference>
<name>L1IIS6_GUITC</name>
<dbReference type="Gene3D" id="1.10.287.70">
    <property type="match status" value="1"/>
</dbReference>
<evidence type="ECO:0000313" key="14">
    <source>
        <dbReference type="EMBL" id="EKX35809.1"/>
    </source>
</evidence>
<feature type="transmembrane region" description="Helical" evidence="12">
    <location>
        <begin position="212"/>
        <end position="232"/>
    </location>
</feature>
<feature type="transmembrane region" description="Helical" evidence="12">
    <location>
        <begin position="244"/>
        <end position="263"/>
    </location>
</feature>
<evidence type="ECO:0000256" key="9">
    <source>
        <dbReference type="ARBA" id="ARBA00023286"/>
    </source>
</evidence>
<evidence type="ECO:0000256" key="5">
    <source>
        <dbReference type="ARBA" id="ARBA00023065"/>
    </source>
</evidence>
<dbReference type="HOGENOM" id="CLU_420626_0_0_1"/>
<evidence type="ECO:0000256" key="7">
    <source>
        <dbReference type="ARBA" id="ARBA00023170"/>
    </source>
</evidence>
<dbReference type="Proteomes" id="UP000011087">
    <property type="component" value="Unassembled WGS sequence"/>
</dbReference>
<feature type="compositionally biased region" description="Basic and acidic residues" evidence="11">
    <location>
        <begin position="610"/>
        <end position="628"/>
    </location>
</feature>
<sequence>MSTSWKTKGIQILLIAHLVGYGLTAQQYKLLFDKVTYTEWRSPNSINGPSPELNVTFNVVIYQIPPFVMINNFDGPDPGNAMQTRTDKAGLSGLTYGIDILKKIKDTMGININYYYPCDMLNYNKTSKCAEYDKATAAKQMISTGTAGPFYGPKSLCNSVNDCFGAGAFKLSSDLTSNFFVTQPYMEKGFLLFTMSQPQASGPFSWAASFDYIVWILIGAEIVLAGIVLIVIEGYTNNETLTRNPFMLVLDTFYWSFTLVLGVQDHQPVTNAGRTLVLAQLFFALLLKSIFTGNLNSILLQTPTTTSIKSIDEFIKSTNPSISLCLPTLQNSTSTFIQQSESIYGSTITKHYEKDVSSCLMNVYQGKSTATFYDDSVISYKVNNEFWQMGMCGNSGGYCSQPGLTQDTCKCDSSATSCNITFTSVQGSLVSVGDIFGSFGYTFIFPLSSTQMHQLQFSQVIQYLKETGDISAIESNWIAGSFNCAGSTGNSTALGLYNMLGLIIFVSVWAFVGLGVGIFESMIKFFISLCKGTKRRRASRFAPTSDDEAVVNIKDGGGAADATANGDRDETPGTPTRAKEVELPPDLSGLPTKETLMELEARLDRIEERLEDLLSPHEDKGAVGEAHHKGLNGNGTSSGEQQDFDLLGSWKN</sequence>
<keyword evidence="5" id="KW-0406">Ion transport</keyword>
<evidence type="ECO:0000256" key="10">
    <source>
        <dbReference type="ARBA" id="ARBA00023303"/>
    </source>
</evidence>
<evidence type="ECO:0000256" key="1">
    <source>
        <dbReference type="ARBA" id="ARBA00004141"/>
    </source>
</evidence>
<keyword evidence="9" id="KW-1071">Ligand-gated ion channel</keyword>
<feature type="transmembrane region" description="Helical" evidence="12">
    <location>
        <begin position="275"/>
        <end position="295"/>
    </location>
</feature>
<proteinExistence type="predicted"/>
<evidence type="ECO:0000256" key="11">
    <source>
        <dbReference type="SAM" id="MobiDB-lite"/>
    </source>
</evidence>
<feature type="domain" description="Ionotropic glutamate receptor C-terminal" evidence="13">
    <location>
        <begin position="214"/>
        <end position="431"/>
    </location>
</feature>
<evidence type="ECO:0000256" key="6">
    <source>
        <dbReference type="ARBA" id="ARBA00023136"/>
    </source>
</evidence>